<dbReference type="Gene3D" id="2.40.50.1020">
    <property type="entry name" value="LytTr DNA-binding domain"/>
    <property type="match status" value="1"/>
</dbReference>
<keyword evidence="4" id="KW-1185">Reference proteome</keyword>
<evidence type="ECO:0000259" key="2">
    <source>
        <dbReference type="PROSITE" id="PS50930"/>
    </source>
</evidence>
<evidence type="ECO:0000313" key="4">
    <source>
        <dbReference type="Proteomes" id="UP000245535"/>
    </source>
</evidence>
<dbReference type="PROSITE" id="PS50930">
    <property type="entry name" value="HTH_LYTTR"/>
    <property type="match status" value="1"/>
</dbReference>
<feature type="transmembrane region" description="Helical" evidence="1">
    <location>
        <begin position="53"/>
        <end position="72"/>
    </location>
</feature>
<dbReference type="GO" id="GO:0000156">
    <property type="term" value="F:phosphorelay response regulator activity"/>
    <property type="evidence" value="ECO:0007669"/>
    <property type="project" value="InterPro"/>
</dbReference>
<dbReference type="EMBL" id="QGDO01000003">
    <property type="protein sequence ID" value="PWJ41957.1"/>
    <property type="molecule type" value="Genomic_DNA"/>
</dbReference>
<feature type="transmembrane region" description="Helical" evidence="1">
    <location>
        <begin position="112"/>
        <end position="137"/>
    </location>
</feature>
<dbReference type="RefSeq" id="WP_109618462.1">
    <property type="nucleotide sequence ID" value="NZ_QGDO01000003.1"/>
</dbReference>
<dbReference type="AlphaFoldDB" id="A0A315ZX92"/>
<feature type="domain" description="HTH LytTR-type" evidence="2">
    <location>
        <begin position="156"/>
        <end position="262"/>
    </location>
</feature>
<organism evidence="3 4">
    <name type="scientific">Sediminitomix flava</name>
    <dbReference type="NCBI Taxonomy" id="379075"/>
    <lineage>
        <taxon>Bacteria</taxon>
        <taxon>Pseudomonadati</taxon>
        <taxon>Bacteroidota</taxon>
        <taxon>Cytophagia</taxon>
        <taxon>Cytophagales</taxon>
        <taxon>Flammeovirgaceae</taxon>
        <taxon>Sediminitomix</taxon>
    </lineage>
</organism>
<name>A0A315ZX92_SEDFL</name>
<dbReference type="PANTHER" id="PTHR37299">
    <property type="entry name" value="TRANSCRIPTIONAL REGULATOR-RELATED"/>
    <property type="match status" value="1"/>
</dbReference>
<protein>
    <submittedName>
        <fullName evidence="3">LytTR family transcriptional regulator</fullName>
    </submittedName>
</protein>
<reference evidence="3 4" key="1">
    <citation type="submission" date="2018-03" db="EMBL/GenBank/DDBJ databases">
        <title>Genomic Encyclopedia of Archaeal and Bacterial Type Strains, Phase II (KMG-II): from individual species to whole genera.</title>
        <authorList>
            <person name="Goeker M."/>
        </authorList>
    </citation>
    <scope>NUCLEOTIDE SEQUENCE [LARGE SCALE GENOMIC DNA]</scope>
    <source>
        <strain evidence="3 4">DSM 28229</strain>
    </source>
</reference>
<feature type="transmembrane region" description="Helical" evidence="1">
    <location>
        <begin position="16"/>
        <end position="33"/>
    </location>
</feature>
<proteinExistence type="predicted"/>
<feature type="transmembrane region" description="Helical" evidence="1">
    <location>
        <begin position="84"/>
        <end position="106"/>
    </location>
</feature>
<evidence type="ECO:0000313" key="3">
    <source>
        <dbReference type="EMBL" id="PWJ41957.1"/>
    </source>
</evidence>
<keyword evidence="1" id="KW-1133">Transmembrane helix</keyword>
<sequence>MLSILINAFKKSPQSWARTILSGVFMFVVLFIYKAYDIQQGISYSGHSLLFRAFSFGLSSSICFYLLEFFFFDRVKSKSLKSYFVLFTLEIFLGTNITFLLFNIFWNWTELLWSAYTLLLFEYTLIMIFPISLSFIFKIDNEKTKDSTPLDDYISFESDNGKDIFSLKTEQLLYIQSADNYVEIHYLSEKEHKQTLLRSSLKKIEEKYALHFTRIHRSFLINPQNIQNIIKNTKGVTIDLGFGIQVPVSKSYQKKLDSFLPHSSSYKNSNNKPVSI</sequence>
<dbReference type="GO" id="GO:0003677">
    <property type="term" value="F:DNA binding"/>
    <property type="evidence" value="ECO:0007669"/>
    <property type="project" value="InterPro"/>
</dbReference>
<dbReference type="Pfam" id="PF04397">
    <property type="entry name" value="LytTR"/>
    <property type="match status" value="1"/>
</dbReference>
<keyword evidence="1" id="KW-0812">Transmembrane</keyword>
<dbReference type="InterPro" id="IPR046947">
    <property type="entry name" value="LytR-like"/>
</dbReference>
<dbReference type="InterPro" id="IPR007492">
    <property type="entry name" value="LytTR_DNA-bd_dom"/>
</dbReference>
<keyword evidence="1" id="KW-0472">Membrane</keyword>
<dbReference type="SMART" id="SM00850">
    <property type="entry name" value="LytTR"/>
    <property type="match status" value="1"/>
</dbReference>
<comment type="caution">
    <text evidence="3">The sequence shown here is derived from an EMBL/GenBank/DDBJ whole genome shotgun (WGS) entry which is preliminary data.</text>
</comment>
<dbReference type="Proteomes" id="UP000245535">
    <property type="component" value="Unassembled WGS sequence"/>
</dbReference>
<dbReference type="PANTHER" id="PTHR37299:SF1">
    <property type="entry name" value="STAGE 0 SPORULATION PROTEIN A HOMOLOG"/>
    <property type="match status" value="1"/>
</dbReference>
<accession>A0A315ZX92</accession>
<gene>
    <name evidence="3" type="ORF">BC781_103207</name>
</gene>
<dbReference type="OrthoDB" id="1118393at2"/>
<evidence type="ECO:0000256" key="1">
    <source>
        <dbReference type="SAM" id="Phobius"/>
    </source>
</evidence>